<reference evidence="4" key="3">
    <citation type="submission" date="2020-09" db="EMBL/GenBank/DDBJ databases">
        <authorList>
            <person name="Sun Q."/>
            <person name="Zhou Y."/>
        </authorList>
    </citation>
    <scope>NUCLEOTIDE SEQUENCE</scope>
    <source>
        <strain evidence="4">CGMCC 1.14984</strain>
    </source>
</reference>
<reference evidence="5 7" key="2">
    <citation type="submission" date="2020-02" db="EMBL/GenBank/DDBJ databases">
        <title>Genome sequence of Parvularcula flava strain NH6-79.</title>
        <authorList>
            <person name="Abdul Karim M.H."/>
            <person name="Lam M.Q."/>
            <person name="Chen S.J."/>
            <person name="Yahya A."/>
            <person name="Shahir S."/>
            <person name="Shamsir M.S."/>
            <person name="Chong C.S."/>
        </authorList>
    </citation>
    <scope>NUCLEOTIDE SEQUENCE [LARGE SCALE GENOMIC DNA]</scope>
    <source>
        <strain evidence="5 7">NH6-79</strain>
    </source>
</reference>
<evidence type="ECO:0000259" key="1">
    <source>
        <dbReference type="Pfam" id="PF13547"/>
    </source>
</evidence>
<dbReference type="Pfam" id="PF13547">
    <property type="entry name" value="GTA_TIM"/>
    <property type="match status" value="1"/>
</dbReference>
<dbReference type="InterPro" id="IPR032876">
    <property type="entry name" value="J_dom"/>
</dbReference>
<keyword evidence="7" id="KW-1185">Reference proteome</keyword>
<evidence type="ECO:0000313" key="7">
    <source>
        <dbReference type="Proteomes" id="UP000818603"/>
    </source>
</evidence>
<evidence type="ECO:0000313" key="4">
    <source>
        <dbReference type="EMBL" id="GGI01477.1"/>
    </source>
</evidence>
<gene>
    <name evidence="5" type="ORF">FF098_016915</name>
    <name evidence="4" type="ORF">GCM10011355_32210</name>
</gene>
<dbReference type="Gene3D" id="3.20.20.80">
    <property type="entry name" value="Glycosidases"/>
    <property type="match status" value="1"/>
</dbReference>
<dbReference type="InterPro" id="IPR056490">
    <property type="entry name" value="Rcc01698_C"/>
</dbReference>
<organism evidence="4 6">
    <name type="scientific">Aquisalinus luteolus</name>
    <dbReference type="NCBI Taxonomy" id="1566827"/>
    <lineage>
        <taxon>Bacteria</taxon>
        <taxon>Pseudomonadati</taxon>
        <taxon>Pseudomonadota</taxon>
        <taxon>Alphaproteobacteria</taxon>
        <taxon>Parvularculales</taxon>
        <taxon>Parvularculaceae</taxon>
        <taxon>Aquisalinus</taxon>
    </lineage>
</organism>
<evidence type="ECO:0000313" key="6">
    <source>
        <dbReference type="Proteomes" id="UP000621856"/>
    </source>
</evidence>
<dbReference type="RefSeq" id="WP_155142797.1">
    <property type="nucleotide sequence ID" value="NZ_BMGZ01000004.1"/>
</dbReference>
<dbReference type="Proteomes" id="UP000621856">
    <property type="component" value="Unassembled WGS sequence"/>
</dbReference>
<evidence type="ECO:0000313" key="5">
    <source>
        <dbReference type="EMBL" id="NHK29591.1"/>
    </source>
</evidence>
<dbReference type="CDD" id="cd19607">
    <property type="entry name" value="GTA_TIM-barrel-like"/>
    <property type="match status" value="1"/>
</dbReference>
<name>A0A8J3A6Q5_9PROT</name>
<dbReference type="EMBL" id="BMGZ01000004">
    <property type="protein sequence ID" value="GGI01477.1"/>
    <property type="molecule type" value="Genomic_DNA"/>
</dbReference>
<comment type="caution">
    <text evidence="4">The sequence shown here is derived from an EMBL/GenBank/DDBJ whole genome shotgun (WGS) entry which is preliminary data.</text>
</comment>
<feature type="domain" description="GTA TIM-barrel-like" evidence="1">
    <location>
        <begin position="438"/>
        <end position="736"/>
    </location>
</feature>
<protein>
    <submittedName>
        <fullName evidence="4">Phage host specificity protein</fullName>
    </submittedName>
</protein>
<feature type="domain" description="Tip attachment protein J" evidence="2">
    <location>
        <begin position="794"/>
        <end position="955"/>
    </location>
</feature>
<dbReference type="InterPro" id="IPR025195">
    <property type="entry name" value="GTA_TIM_dom"/>
</dbReference>
<sequence>MSQLVITAGRIAGGAARSLGRGLASGIARGAAAYVTGQAENLIYGPVKRQRTGPQVDAFRLQTASEGTPIPAVYGRTRLSGEIIWASDFLETVSTDTTTRGGKGGGTRRPVETTTTTYLYSVSLAIGLCEGEISRIGRVWADGKPVSLQNYTHRLYTGTEDQLPDSAIEAVEGAGLAPAYRGLAYVVFEDLPLAAFGNRIPQFSFEVECPLTSEDGASLENAARAVCMIPGSGESAYATTPVLVDDGEGVTRQENVNNNAGGTDLVASVRALTETLPACSKVALIVSWFGTDLRAGFCEVKPGVELADKDTTPFQWSVGGTSREDAHVVSTIDGRPAYGGTPSDRSVVEAIQHLKAQGFEVLFYPFILMDIAPGNALPDPDSGTSGQPAFPWRGRIRPGSLDKTAAARTAVNALFGTAGPYDFSVSGISVTYTGPAEWGLNRMILHYAHLAKAAGGVSSFLIGSEMRGLTRTRAGAGAYPAVEKFIALAAQVRTVLGVSTEISYAADWSEYASYQPVDGSGDVLFPLDALWADGNIDFIGIDNYLPLADWRDGQGHLDAQLGWRSPYELAYLQGNIRGGEGYDWYYATDADRAAQLRTPIDDTAHGEDWVFRPKDLWNWWANVHHERPGGVRNASETPFVPRAKPIRFTELGCAAIDKAANQPNVFFDPKSSESALPHFSNGNRDDFIQRRFIEAHLSFWSEVENNPVSPIYGGPMVDISGIYLYAWDARPFPDFPARTELWSDGDNWTFGHWLNGRAGRVPLGQLTAAIAGRTGLTEIETGALQGLVTGYVIDRPMSPRAALEPLLGLYQVDALETATGISFVPRGGEATLTISPDRLVAGEGEPFELTMAQAGDLPAALEIAYLDDGQDYALSVAGVRQSYSISKRTVSLDAPVIMETGEAEGRARALIADAMVMARAASFALPPSMMALEPTDVIAFDLPEGAVTLRIGEILDGQARQVQAVATAPGIYGIDIAASRRRTEAPPASYGAPVFELVDLPLLGSGDTPSLHAAAYASPWPGGIAVYRETGGDPVLEEILEAPARMGRLEADLPAGPTGRWDRASSLRMRLSSGTVSSATEENVLAGANGLAVQSLTGEWEVLRFATASLQPDGSWLLTDLLRGLAGTEGEAMAGAEAGARAILLTSAVEAFSLPVEARLLPVTRLAGPRQYAPDSDAYVTRTDTPQGLGWRPRSPVFLKAEVVSGGIAISWIRRTRIGGDNWEVEEVPLGEDSEFYDIDILDGESLKRTLTSTVPAVIWDAAMIAADFPSGGTVTIRVAQRSAIFGRGRAATITVSL</sequence>
<dbReference type="Pfam" id="PF13550">
    <property type="entry name" value="Phage-tail_3"/>
    <property type="match status" value="1"/>
</dbReference>
<feature type="domain" description="Rcc01698-like C-terminal" evidence="3">
    <location>
        <begin position="1044"/>
        <end position="1142"/>
    </location>
</feature>
<reference evidence="4" key="1">
    <citation type="journal article" date="2014" name="Int. J. Syst. Evol. Microbiol.">
        <title>Complete genome sequence of Corynebacterium casei LMG S-19264T (=DSM 44701T), isolated from a smear-ripened cheese.</title>
        <authorList>
            <consortium name="US DOE Joint Genome Institute (JGI-PGF)"/>
            <person name="Walter F."/>
            <person name="Albersmeier A."/>
            <person name="Kalinowski J."/>
            <person name="Ruckert C."/>
        </authorList>
    </citation>
    <scope>NUCLEOTIDE SEQUENCE</scope>
    <source>
        <strain evidence="4">CGMCC 1.14984</strain>
    </source>
</reference>
<evidence type="ECO:0000259" key="3">
    <source>
        <dbReference type="Pfam" id="PF23666"/>
    </source>
</evidence>
<evidence type="ECO:0000259" key="2">
    <source>
        <dbReference type="Pfam" id="PF13550"/>
    </source>
</evidence>
<proteinExistence type="predicted"/>
<dbReference type="Pfam" id="PF23666">
    <property type="entry name" value="Rcc01698_C"/>
    <property type="match status" value="1"/>
</dbReference>
<accession>A0A8J3A6Q5</accession>
<dbReference type="EMBL" id="VCJR02000006">
    <property type="protein sequence ID" value="NHK29591.1"/>
    <property type="molecule type" value="Genomic_DNA"/>
</dbReference>
<dbReference type="Proteomes" id="UP000818603">
    <property type="component" value="Unassembled WGS sequence"/>
</dbReference>